<gene>
    <name evidence="2" type="ORF">ADEAN_000666700</name>
</gene>
<keyword evidence="3" id="KW-1185">Reference proteome</keyword>
<feature type="region of interest" description="Disordered" evidence="1">
    <location>
        <begin position="1"/>
        <end position="24"/>
    </location>
</feature>
<sequence>MKQSVPNTPTGPYRTPVTSASRTPAQSGAVIFIREEGDPNFFPIRHGCSVTLQELAEEYNISSVLECDSDGRVPPRAVAYDSPSDVLHIGKHYVARRDANAESSRVTFRGKILVQEYELPTPECSRGMMMSSAQRNKENGGNATTIGQPDLKRPRPEEEGEKASATVLLDTTNRPVQGGEGKSSQGGTTTSFVPFTGDLHGDGKTAEVTLEDLHKLCAGWEEESRENEAKHRKAQEILESTRRVLFQNQ</sequence>
<reference evidence="2 3" key="1">
    <citation type="submission" date="2020-08" db="EMBL/GenBank/DDBJ databases">
        <authorList>
            <person name="Newling K."/>
            <person name="Davey J."/>
            <person name="Forrester S."/>
        </authorList>
    </citation>
    <scope>NUCLEOTIDE SEQUENCE [LARGE SCALE GENOMIC DNA]</scope>
    <source>
        <strain evidence="3">Crithidia deanei Carvalho (ATCC PRA-265)</strain>
    </source>
</reference>
<evidence type="ECO:0000313" key="3">
    <source>
        <dbReference type="Proteomes" id="UP000515908"/>
    </source>
</evidence>
<feature type="region of interest" description="Disordered" evidence="1">
    <location>
        <begin position="134"/>
        <end position="163"/>
    </location>
</feature>
<dbReference type="VEuPathDB" id="TriTrypDB:ADEAN_000666700"/>
<dbReference type="AlphaFoldDB" id="A0A7G2CJP9"/>
<organism evidence="2 3">
    <name type="scientific">Angomonas deanei</name>
    <dbReference type="NCBI Taxonomy" id="59799"/>
    <lineage>
        <taxon>Eukaryota</taxon>
        <taxon>Discoba</taxon>
        <taxon>Euglenozoa</taxon>
        <taxon>Kinetoplastea</taxon>
        <taxon>Metakinetoplastina</taxon>
        <taxon>Trypanosomatida</taxon>
        <taxon>Trypanosomatidae</taxon>
        <taxon>Strigomonadinae</taxon>
        <taxon>Angomonas</taxon>
    </lineage>
</organism>
<proteinExistence type="predicted"/>
<evidence type="ECO:0000256" key="1">
    <source>
        <dbReference type="SAM" id="MobiDB-lite"/>
    </source>
</evidence>
<evidence type="ECO:0000313" key="2">
    <source>
        <dbReference type="EMBL" id="CAD2219174.1"/>
    </source>
</evidence>
<dbReference type="EMBL" id="LR877157">
    <property type="protein sequence ID" value="CAD2219174.1"/>
    <property type="molecule type" value="Genomic_DNA"/>
</dbReference>
<name>A0A7G2CJP9_9TRYP</name>
<protein>
    <submittedName>
        <fullName evidence="2">Uncharacterized protein</fullName>
    </submittedName>
</protein>
<feature type="compositionally biased region" description="Polar residues" evidence="1">
    <location>
        <begin position="134"/>
        <end position="147"/>
    </location>
</feature>
<dbReference type="Proteomes" id="UP000515908">
    <property type="component" value="Chromosome 13"/>
</dbReference>
<accession>A0A7G2CJP9</accession>